<dbReference type="InterPro" id="IPR027012">
    <property type="entry name" value="Enkurin_dom"/>
</dbReference>
<dbReference type="PANTHER" id="PTHR21490:SF2">
    <property type="entry name" value="ENKURIN DOMAIN-CONTAINING PROTEIN 1"/>
    <property type="match status" value="1"/>
</dbReference>
<keyword evidence="4" id="KW-0206">Cytoskeleton</keyword>
<evidence type="ECO:0000256" key="3">
    <source>
        <dbReference type="ARBA" id="ARBA00022490"/>
    </source>
</evidence>
<organism evidence="8 9">
    <name type="scientific">Drosophila lebanonensis</name>
    <name type="common">Fruit fly</name>
    <name type="synonym">Scaptodrosophila lebanonensis</name>
    <dbReference type="NCBI Taxonomy" id="7225"/>
    <lineage>
        <taxon>Eukaryota</taxon>
        <taxon>Metazoa</taxon>
        <taxon>Ecdysozoa</taxon>
        <taxon>Arthropoda</taxon>
        <taxon>Hexapoda</taxon>
        <taxon>Insecta</taxon>
        <taxon>Pterygota</taxon>
        <taxon>Neoptera</taxon>
        <taxon>Endopterygota</taxon>
        <taxon>Diptera</taxon>
        <taxon>Brachycera</taxon>
        <taxon>Muscomorpha</taxon>
        <taxon>Ephydroidea</taxon>
        <taxon>Drosophilidae</taxon>
        <taxon>Scaptodrosophila</taxon>
    </lineage>
</organism>
<dbReference type="GO" id="GO:0005929">
    <property type="term" value="C:cilium"/>
    <property type="evidence" value="ECO:0007669"/>
    <property type="project" value="UniProtKB-SubCell"/>
</dbReference>
<keyword evidence="3" id="KW-0963">Cytoplasm</keyword>
<dbReference type="Proteomes" id="UP000504634">
    <property type="component" value="Unplaced"/>
</dbReference>
<dbReference type="Pfam" id="PF13864">
    <property type="entry name" value="Enkurin"/>
    <property type="match status" value="1"/>
</dbReference>
<comment type="subcellular location">
    <subcellularLocation>
        <location evidence="1">Cell projection</location>
        <location evidence="1">Cilium</location>
    </subcellularLocation>
    <subcellularLocation>
        <location evidence="2">Cytoplasm</location>
        <location evidence="2">Cytoskeleton</location>
    </subcellularLocation>
</comment>
<dbReference type="GO" id="GO:0005881">
    <property type="term" value="C:cytoplasmic microtubule"/>
    <property type="evidence" value="ECO:0007669"/>
    <property type="project" value="TreeGrafter"/>
</dbReference>
<dbReference type="AlphaFoldDB" id="A0A6J2TYX3"/>
<evidence type="ECO:0000256" key="4">
    <source>
        <dbReference type="ARBA" id="ARBA00023212"/>
    </source>
</evidence>
<name>A0A6J2TYX3_DROLE</name>
<dbReference type="RefSeq" id="XP_030380353.1">
    <property type="nucleotide sequence ID" value="XM_030524493.1"/>
</dbReference>
<evidence type="ECO:0000256" key="2">
    <source>
        <dbReference type="ARBA" id="ARBA00004245"/>
    </source>
</evidence>
<feature type="domain" description="Enkurin" evidence="7">
    <location>
        <begin position="306"/>
        <end position="398"/>
    </location>
</feature>
<reference evidence="9" key="1">
    <citation type="submission" date="2025-08" db="UniProtKB">
        <authorList>
            <consortium name="RefSeq"/>
        </authorList>
    </citation>
    <scope>IDENTIFICATION</scope>
    <source>
        <strain evidence="9">11010-0011.00</strain>
        <tissue evidence="9">Whole body</tissue>
    </source>
</reference>
<evidence type="ECO:0000259" key="7">
    <source>
        <dbReference type="PROSITE" id="PS51665"/>
    </source>
</evidence>
<accession>A0A6J2TYX3</accession>
<keyword evidence="5" id="KW-0966">Cell projection</keyword>
<gene>
    <name evidence="9" type="primary">LOC115628401</name>
</gene>
<evidence type="ECO:0000256" key="5">
    <source>
        <dbReference type="ARBA" id="ARBA00023273"/>
    </source>
</evidence>
<sequence length="405" mass="46542">MSNTTLRPIPTLRGMFSVPRVTQERNFLKENKLSLRSLEKATTEKLAAREPVRPKWMRRGAPDVRESRKEERESENPGKSSVQNKTCFLRSKSQKEIAMSLIGKRSNGVGNCGEVTSDVGRAQLSVQQNHRDTSEPSPQYCEPLPTHNQDLRCQSCGSKRNSINIGIQTDDIMDEIYLTNALKKCNFDIKSIISDGQYQSMRDNDQNYYGQNYGDEISQELPFPIRANDDAKTKNTNCSVHTFDEDPNEIMPLSGLQDFNEDGFEMDEASLSARSRSTINTNVITKLKRRQHKLGSRDEVRLPRYLEKEKREKAEAVKREIARDPDCPRGHVLLNEQERLAFLDSAKQRFDKLINELNHMPMTTQTLRVRTRRAEIDKELTSVEDEIRLYSKPKIYIKNGKITEA</sequence>
<dbReference type="PANTHER" id="PTHR21490">
    <property type="entry name" value="ENKURIN-RELATED"/>
    <property type="match status" value="1"/>
</dbReference>
<dbReference type="OrthoDB" id="10264920at2759"/>
<feature type="compositionally biased region" description="Basic and acidic residues" evidence="6">
    <location>
        <begin position="40"/>
        <end position="53"/>
    </location>
</feature>
<dbReference type="InterPro" id="IPR052102">
    <property type="entry name" value="Enkurin_domain-protein"/>
</dbReference>
<keyword evidence="8" id="KW-1185">Reference proteome</keyword>
<evidence type="ECO:0000256" key="6">
    <source>
        <dbReference type="SAM" id="MobiDB-lite"/>
    </source>
</evidence>
<feature type="compositionally biased region" description="Polar residues" evidence="6">
    <location>
        <begin position="77"/>
        <end position="86"/>
    </location>
</feature>
<dbReference type="PROSITE" id="PS51665">
    <property type="entry name" value="ENKURIN"/>
    <property type="match status" value="1"/>
</dbReference>
<proteinExistence type="predicted"/>
<feature type="region of interest" description="Disordered" evidence="6">
    <location>
        <begin position="40"/>
        <end position="87"/>
    </location>
</feature>
<evidence type="ECO:0000313" key="9">
    <source>
        <dbReference type="RefSeq" id="XP_030380353.1"/>
    </source>
</evidence>
<dbReference type="GeneID" id="115628401"/>
<evidence type="ECO:0000313" key="8">
    <source>
        <dbReference type="Proteomes" id="UP000504634"/>
    </source>
</evidence>
<evidence type="ECO:0000256" key="1">
    <source>
        <dbReference type="ARBA" id="ARBA00004138"/>
    </source>
</evidence>
<protein>
    <submittedName>
        <fullName evidence="9">Uncharacterized protein LOC115628401</fullName>
    </submittedName>
</protein>
<feature type="compositionally biased region" description="Basic and acidic residues" evidence="6">
    <location>
        <begin position="60"/>
        <end position="76"/>
    </location>
</feature>